<dbReference type="AlphaFoldDB" id="A0A2U3D9E5"/>
<name>A0A2U3D9E5_SULT2</name>
<dbReference type="OrthoDB" id="9778118at2"/>
<evidence type="ECO:0000259" key="4">
    <source>
        <dbReference type="Pfam" id="PF00291"/>
    </source>
</evidence>
<dbReference type="NCBIfam" id="NF006050">
    <property type="entry name" value="PRK08197.1"/>
    <property type="match status" value="1"/>
</dbReference>
<comment type="caution">
    <text evidence="5">The sequence shown here is derived from an EMBL/GenBank/DDBJ whole genome shotgun (WGS) entry which is preliminary data.</text>
</comment>
<dbReference type="Pfam" id="PF00291">
    <property type="entry name" value="PALP"/>
    <property type="match status" value="1"/>
</dbReference>
<reference evidence="5 6" key="1">
    <citation type="submission" date="2016-11" db="EMBL/GenBank/DDBJ databases">
        <title>Comparative genomics of Acidibacillus ferroxidans species.</title>
        <authorList>
            <person name="Oliveira G."/>
            <person name="Nunes G."/>
            <person name="Oliveira R."/>
            <person name="Araujo F."/>
            <person name="Salim A."/>
            <person name="Scholte L."/>
            <person name="Morais D."/>
            <person name="Nancucheo I."/>
            <person name="Johnson D.B."/>
            <person name="Grail B."/>
            <person name="Bittencourt J."/>
            <person name="Valadares R."/>
        </authorList>
    </citation>
    <scope>NUCLEOTIDE SEQUENCE [LARGE SCALE GENOMIC DNA]</scope>
    <source>
        <strain evidence="5 6">Y002</strain>
    </source>
</reference>
<dbReference type="InterPro" id="IPR036052">
    <property type="entry name" value="TrpB-like_PALP_sf"/>
</dbReference>
<evidence type="ECO:0000313" key="5">
    <source>
        <dbReference type="EMBL" id="PWI57910.1"/>
    </source>
</evidence>
<protein>
    <submittedName>
        <fullName evidence="5">Threonine synthase</fullName>
    </submittedName>
</protein>
<evidence type="ECO:0000256" key="3">
    <source>
        <dbReference type="ARBA" id="ARBA00023239"/>
    </source>
</evidence>
<organism evidence="5 6">
    <name type="scientific">Sulfoacidibacillus thermotolerans</name>
    <name type="common">Acidibacillus sulfuroxidans</name>
    <dbReference type="NCBI Taxonomy" id="1765684"/>
    <lineage>
        <taxon>Bacteria</taxon>
        <taxon>Bacillati</taxon>
        <taxon>Bacillota</taxon>
        <taxon>Bacilli</taxon>
        <taxon>Bacillales</taxon>
        <taxon>Alicyclobacillaceae</taxon>
        <taxon>Sulfoacidibacillus</taxon>
    </lineage>
</organism>
<dbReference type="PANTHER" id="PTHR48078:SF6">
    <property type="entry name" value="L-THREONINE DEHYDRATASE CATABOLIC TDCB"/>
    <property type="match status" value="1"/>
</dbReference>
<dbReference type="Proteomes" id="UP000245380">
    <property type="component" value="Unassembled WGS sequence"/>
</dbReference>
<keyword evidence="6" id="KW-1185">Reference proteome</keyword>
<evidence type="ECO:0000256" key="2">
    <source>
        <dbReference type="ARBA" id="ARBA00022898"/>
    </source>
</evidence>
<dbReference type="GO" id="GO:0003941">
    <property type="term" value="F:L-serine ammonia-lyase activity"/>
    <property type="evidence" value="ECO:0007669"/>
    <property type="project" value="TreeGrafter"/>
</dbReference>
<dbReference type="Gene3D" id="3.40.50.1100">
    <property type="match status" value="2"/>
</dbReference>
<dbReference type="RefSeq" id="WP_109430214.1">
    <property type="nucleotide sequence ID" value="NZ_MPDK01000007.1"/>
</dbReference>
<dbReference type="SUPFAM" id="SSF53686">
    <property type="entry name" value="Tryptophan synthase beta subunit-like PLP-dependent enzymes"/>
    <property type="match status" value="1"/>
</dbReference>
<dbReference type="InterPro" id="IPR050147">
    <property type="entry name" value="Ser/Thr_Dehydratase"/>
</dbReference>
<dbReference type="GO" id="GO:0004794">
    <property type="term" value="F:threonine deaminase activity"/>
    <property type="evidence" value="ECO:0007669"/>
    <property type="project" value="TreeGrafter"/>
</dbReference>
<evidence type="ECO:0000256" key="1">
    <source>
        <dbReference type="ARBA" id="ARBA00001933"/>
    </source>
</evidence>
<dbReference type="PANTHER" id="PTHR48078">
    <property type="entry name" value="THREONINE DEHYDRATASE, MITOCHONDRIAL-RELATED"/>
    <property type="match status" value="1"/>
</dbReference>
<feature type="domain" description="Tryptophan synthase beta chain-like PALP" evidence="4">
    <location>
        <begin position="74"/>
        <end position="378"/>
    </location>
</feature>
<dbReference type="CDD" id="cd01563">
    <property type="entry name" value="Thr-synth_1"/>
    <property type="match status" value="1"/>
</dbReference>
<dbReference type="EMBL" id="MPDK01000007">
    <property type="protein sequence ID" value="PWI57910.1"/>
    <property type="molecule type" value="Genomic_DNA"/>
</dbReference>
<proteinExistence type="predicted"/>
<sequence>MFSGLSHLACSKCAKTYEARTRRQMCDCGAPLFARYHLDELRGKFKKTTISQRPQNLWRYHELLPVTNERAIISMSEVMTPLIALPKTAQALDLPNLWVKDESVLPTGTFKARGASVGISRAHELGITEIALPTNGNAGAAWAAYAARSGLKSVIALPKTAPRIPYLECCYAGAKVEVVEGTIAQAGILIAEYVKRTNAYEVSTFKEPYRLEGKKTIGFEIAEQFNWSVPDVIVYPTGGGAGVVGIYKAFIELQALGFIEQRLPRMAIIQATGCAPLVRAFEQGQRESRYFEDAQTIAYGMRVPKALADEIILEIIRETRGIACAVTDEEIRDERARILQVDGFHACPEGAAALAGVRKLRELNFIKDSDRVVSINTGSGLKYMEQVEWAQRIGEKESLTDCQAVRP</sequence>
<comment type="cofactor">
    <cofactor evidence="1">
        <name>pyridoxal 5'-phosphate</name>
        <dbReference type="ChEBI" id="CHEBI:597326"/>
    </cofactor>
</comment>
<dbReference type="InterPro" id="IPR001926">
    <property type="entry name" value="TrpB-like_PALP"/>
</dbReference>
<dbReference type="GO" id="GO:0009097">
    <property type="term" value="P:isoleucine biosynthetic process"/>
    <property type="evidence" value="ECO:0007669"/>
    <property type="project" value="TreeGrafter"/>
</dbReference>
<dbReference type="GO" id="GO:0006567">
    <property type="term" value="P:L-threonine catabolic process"/>
    <property type="evidence" value="ECO:0007669"/>
    <property type="project" value="TreeGrafter"/>
</dbReference>
<keyword evidence="2" id="KW-0663">Pyridoxal phosphate</keyword>
<dbReference type="GO" id="GO:0006565">
    <property type="term" value="P:L-serine catabolic process"/>
    <property type="evidence" value="ECO:0007669"/>
    <property type="project" value="TreeGrafter"/>
</dbReference>
<keyword evidence="3" id="KW-0456">Lyase</keyword>
<evidence type="ECO:0000313" key="6">
    <source>
        <dbReference type="Proteomes" id="UP000245380"/>
    </source>
</evidence>
<gene>
    <name evidence="5" type="ORF">BM613_05700</name>
</gene>
<accession>A0A2U3D9E5</accession>